<comment type="subcellular location">
    <subcellularLocation>
        <location evidence="1">Endoplasmic reticulum membrane</location>
        <topology evidence="1">Single-pass type II membrane protein</topology>
    </subcellularLocation>
</comment>
<feature type="domain" description="Glycosyl hydrolase family 63 C-terminal" evidence="12">
    <location>
        <begin position="7"/>
        <end position="184"/>
    </location>
</feature>
<evidence type="ECO:0000256" key="3">
    <source>
        <dbReference type="ARBA" id="ARBA00022692"/>
    </source>
</evidence>
<dbReference type="Gene3D" id="1.50.10.10">
    <property type="match status" value="1"/>
</dbReference>
<reference evidence="13 14" key="1">
    <citation type="journal article" date="2016" name="Nat. Commun.">
        <title>Extremotolerant tardigrade genome and improved radiotolerance of human cultured cells by tardigrade-unique protein.</title>
        <authorList>
            <person name="Hashimoto T."/>
            <person name="Horikawa D.D."/>
            <person name="Saito Y."/>
            <person name="Kuwahara H."/>
            <person name="Kozuka-Hata H."/>
            <person name="Shin-I T."/>
            <person name="Minakuchi Y."/>
            <person name="Ohishi K."/>
            <person name="Motoyama A."/>
            <person name="Aizu T."/>
            <person name="Enomoto A."/>
            <person name="Kondo K."/>
            <person name="Tanaka S."/>
            <person name="Hara Y."/>
            <person name="Koshikawa S."/>
            <person name="Sagara H."/>
            <person name="Miura T."/>
            <person name="Yokobori S."/>
            <person name="Miyagawa K."/>
            <person name="Suzuki Y."/>
            <person name="Kubo T."/>
            <person name="Oyama M."/>
            <person name="Kohara Y."/>
            <person name="Fujiyama A."/>
            <person name="Arakawa K."/>
            <person name="Katayama T."/>
            <person name="Toyoda A."/>
            <person name="Kunieda T."/>
        </authorList>
    </citation>
    <scope>NUCLEOTIDE SEQUENCE [LARGE SCALE GENOMIC DNA]</scope>
    <source>
        <strain evidence="13 14">YOKOZUNA-1</strain>
    </source>
</reference>
<evidence type="ECO:0000256" key="10">
    <source>
        <dbReference type="ARBA" id="ARBA00023295"/>
    </source>
</evidence>
<evidence type="ECO:0000313" key="14">
    <source>
        <dbReference type="Proteomes" id="UP000186922"/>
    </source>
</evidence>
<keyword evidence="9" id="KW-0325">Glycoprotein</keyword>
<keyword evidence="5" id="KW-0256">Endoplasmic reticulum</keyword>
<sequence length="184" mass="21451">MSSRLLRQWDRWRGRNETTDRELNPHTLASGLDDYSRASHLRKDEMHVDLYCWMAYASGVMVRIAKRVGANLTVYRNTESYLKDNALLDKLHWSEEYGIYTDYGKHTHTARLERQQRNGPLPYDQLVSPLPLVRVFDAEPKLTYVNAFGYVSLVPLMLQILDPFSPMLGLLLDGLHDPERLWTD</sequence>
<evidence type="ECO:0000256" key="2">
    <source>
        <dbReference type="ARBA" id="ARBA00010833"/>
    </source>
</evidence>
<dbReference type="Proteomes" id="UP000186922">
    <property type="component" value="Unassembled WGS sequence"/>
</dbReference>
<dbReference type="GO" id="GO:0006487">
    <property type="term" value="P:protein N-linked glycosylation"/>
    <property type="evidence" value="ECO:0007669"/>
    <property type="project" value="TreeGrafter"/>
</dbReference>
<dbReference type="Pfam" id="PF03200">
    <property type="entry name" value="Glyco_hydro_63"/>
    <property type="match status" value="1"/>
</dbReference>
<keyword evidence="8" id="KW-0472">Membrane</keyword>
<dbReference type="GO" id="GO:0004573">
    <property type="term" value="F:Glc3Man9GlcNAc2 oligosaccharide glucosidase activity"/>
    <property type="evidence" value="ECO:0007669"/>
    <property type="project" value="UniProtKB-EC"/>
</dbReference>
<keyword evidence="14" id="KW-1185">Reference proteome</keyword>
<dbReference type="STRING" id="947166.A0A1D1VER6"/>
<evidence type="ECO:0000256" key="1">
    <source>
        <dbReference type="ARBA" id="ARBA00004648"/>
    </source>
</evidence>
<dbReference type="PANTHER" id="PTHR10412">
    <property type="entry name" value="MANNOSYL-OLIGOSACCHARIDE GLUCOSIDASE"/>
    <property type="match status" value="1"/>
</dbReference>
<keyword evidence="4" id="KW-0378">Hydrolase</keyword>
<dbReference type="OrthoDB" id="410058at2759"/>
<keyword evidence="10" id="KW-0326">Glycosidase</keyword>
<keyword evidence="6" id="KW-0735">Signal-anchor</keyword>
<dbReference type="AlphaFoldDB" id="A0A1D1VER6"/>
<dbReference type="PANTHER" id="PTHR10412:SF11">
    <property type="entry name" value="MANNOSYL-OLIGOSACCHARIDE GLUCOSIDASE"/>
    <property type="match status" value="1"/>
</dbReference>
<comment type="similarity">
    <text evidence="2">Belongs to the glycosyl hydrolase 63 family.</text>
</comment>
<organism evidence="13 14">
    <name type="scientific">Ramazzottius varieornatus</name>
    <name type="common">Water bear</name>
    <name type="synonym">Tardigrade</name>
    <dbReference type="NCBI Taxonomy" id="947166"/>
    <lineage>
        <taxon>Eukaryota</taxon>
        <taxon>Metazoa</taxon>
        <taxon>Ecdysozoa</taxon>
        <taxon>Tardigrada</taxon>
        <taxon>Eutardigrada</taxon>
        <taxon>Parachela</taxon>
        <taxon>Hypsibioidea</taxon>
        <taxon>Ramazzottiidae</taxon>
        <taxon>Ramazzottius</taxon>
    </lineage>
</organism>
<dbReference type="SUPFAM" id="SSF48208">
    <property type="entry name" value="Six-hairpin glycosidases"/>
    <property type="match status" value="1"/>
</dbReference>
<accession>A0A1D1VER6</accession>
<dbReference type="GO" id="GO:0005789">
    <property type="term" value="C:endoplasmic reticulum membrane"/>
    <property type="evidence" value="ECO:0007669"/>
    <property type="project" value="UniProtKB-SubCell"/>
</dbReference>
<evidence type="ECO:0000259" key="12">
    <source>
        <dbReference type="Pfam" id="PF03200"/>
    </source>
</evidence>
<evidence type="ECO:0000313" key="13">
    <source>
        <dbReference type="EMBL" id="GAU96998.1"/>
    </source>
</evidence>
<gene>
    <name evidence="13" type="primary">RvY_08361-1</name>
    <name evidence="13" type="synonym">RvY_08361.1</name>
    <name evidence="13" type="ORF">RvY_08361</name>
</gene>
<evidence type="ECO:0000256" key="5">
    <source>
        <dbReference type="ARBA" id="ARBA00022824"/>
    </source>
</evidence>
<evidence type="ECO:0000256" key="8">
    <source>
        <dbReference type="ARBA" id="ARBA00023136"/>
    </source>
</evidence>
<evidence type="ECO:0000256" key="9">
    <source>
        <dbReference type="ARBA" id="ARBA00023180"/>
    </source>
</evidence>
<dbReference type="InterPro" id="IPR031335">
    <property type="entry name" value="Glyco_hydro_63_C"/>
</dbReference>
<protein>
    <recommendedName>
        <fullName evidence="11">mannosyl-oligosaccharide glucosidase</fullName>
        <ecNumber evidence="11">3.2.1.106</ecNumber>
    </recommendedName>
</protein>
<keyword evidence="7" id="KW-1133">Transmembrane helix</keyword>
<dbReference type="GO" id="GO:0009311">
    <property type="term" value="P:oligosaccharide metabolic process"/>
    <property type="evidence" value="ECO:0007669"/>
    <property type="project" value="InterPro"/>
</dbReference>
<keyword evidence="3" id="KW-0812">Transmembrane</keyword>
<dbReference type="InterPro" id="IPR012341">
    <property type="entry name" value="6hp_glycosidase-like_sf"/>
</dbReference>
<comment type="caution">
    <text evidence="13">The sequence shown here is derived from an EMBL/GenBank/DDBJ whole genome shotgun (WGS) entry which is preliminary data.</text>
</comment>
<dbReference type="InterPro" id="IPR008928">
    <property type="entry name" value="6-hairpin_glycosidase_sf"/>
</dbReference>
<dbReference type="EMBL" id="BDGG01000004">
    <property type="protein sequence ID" value="GAU96998.1"/>
    <property type="molecule type" value="Genomic_DNA"/>
</dbReference>
<evidence type="ECO:0000256" key="7">
    <source>
        <dbReference type="ARBA" id="ARBA00022989"/>
    </source>
</evidence>
<dbReference type="InterPro" id="IPR004888">
    <property type="entry name" value="Glycoside_hydrolase_63"/>
</dbReference>
<dbReference type="EC" id="3.2.1.106" evidence="11"/>
<evidence type="ECO:0000256" key="6">
    <source>
        <dbReference type="ARBA" id="ARBA00022968"/>
    </source>
</evidence>
<evidence type="ECO:0000256" key="4">
    <source>
        <dbReference type="ARBA" id="ARBA00022801"/>
    </source>
</evidence>
<proteinExistence type="inferred from homology"/>
<evidence type="ECO:0000256" key="11">
    <source>
        <dbReference type="ARBA" id="ARBA00038888"/>
    </source>
</evidence>
<name>A0A1D1VER6_RAMVA</name>